<reference evidence="7 8" key="1">
    <citation type="submission" date="2015-01" db="EMBL/GenBank/DDBJ databases">
        <title>The Genome Sequence of Exophiala oligosperma CBS72588.</title>
        <authorList>
            <consortium name="The Broad Institute Genomics Platform"/>
            <person name="Cuomo C."/>
            <person name="de Hoog S."/>
            <person name="Gorbushina A."/>
            <person name="Stielow B."/>
            <person name="Teixiera M."/>
            <person name="Abouelleil A."/>
            <person name="Chapman S.B."/>
            <person name="Priest M."/>
            <person name="Young S.K."/>
            <person name="Wortman J."/>
            <person name="Nusbaum C."/>
            <person name="Birren B."/>
        </authorList>
    </citation>
    <scope>NUCLEOTIDE SEQUENCE [LARGE SCALE GENOMIC DNA]</scope>
    <source>
        <strain evidence="7 8">CBS 72588</strain>
    </source>
</reference>
<evidence type="ECO:0000313" key="7">
    <source>
        <dbReference type="EMBL" id="KIW47057.1"/>
    </source>
</evidence>
<keyword evidence="1" id="KW-0805">Transcription regulation</keyword>
<feature type="region of interest" description="Disordered" evidence="5">
    <location>
        <begin position="610"/>
        <end position="639"/>
    </location>
</feature>
<feature type="region of interest" description="Disordered" evidence="5">
    <location>
        <begin position="435"/>
        <end position="455"/>
    </location>
</feature>
<feature type="region of interest" description="Disordered" evidence="5">
    <location>
        <begin position="65"/>
        <end position="136"/>
    </location>
</feature>
<evidence type="ECO:0000256" key="1">
    <source>
        <dbReference type="ARBA" id="ARBA00023015"/>
    </source>
</evidence>
<dbReference type="STRING" id="215243.A0A0D2CB39"/>
<feature type="compositionally biased region" description="Low complexity" evidence="5">
    <location>
        <begin position="120"/>
        <end position="130"/>
    </location>
</feature>
<evidence type="ECO:0000256" key="3">
    <source>
        <dbReference type="ARBA" id="ARBA00023163"/>
    </source>
</evidence>
<dbReference type="PANTHER" id="PTHR37534:SF9">
    <property type="entry name" value="ZN(II)2CYS6 TRANSCRIPTION FACTOR (EUROFUNG)"/>
    <property type="match status" value="1"/>
</dbReference>
<gene>
    <name evidence="7" type="ORF">PV06_02667</name>
</gene>
<dbReference type="OrthoDB" id="5418899at2759"/>
<evidence type="ECO:0000256" key="5">
    <source>
        <dbReference type="SAM" id="MobiDB-lite"/>
    </source>
</evidence>
<dbReference type="InterPro" id="IPR001138">
    <property type="entry name" value="Zn2Cys6_DnaBD"/>
</dbReference>
<proteinExistence type="predicted"/>
<dbReference type="SMART" id="SM00066">
    <property type="entry name" value="GAL4"/>
    <property type="match status" value="1"/>
</dbReference>
<feature type="compositionally biased region" description="Polar residues" evidence="5">
    <location>
        <begin position="81"/>
        <end position="113"/>
    </location>
</feature>
<evidence type="ECO:0000256" key="4">
    <source>
        <dbReference type="ARBA" id="ARBA00023242"/>
    </source>
</evidence>
<evidence type="ECO:0000256" key="2">
    <source>
        <dbReference type="ARBA" id="ARBA00023125"/>
    </source>
</evidence>
<dbReference type="GO" id="GO:0000976">
    <property type="term" value="F:transcription cis-regulatory region binding"/>
    <property type="evidence" value="ECO:0007669"/>
    <property type="project" value="TreeGrafter"/>
</dbReference>
<feature type="domain" description="Zn(2)-C6 fungal-type" evidence="6">
    <location>
        <begin position="15"/>
        <end position="44"/>
    </location>
</feature>
<accession>A0A0D2CB39</accession>
<dbReference type="GO" id="GO:0000981">
    <property type="term" value="F:DNA-binding transcription factor activity, RNA polymerase II-specific"/>
    <property type="evidence" value="ECO:0007669"/>
    <property type="project" value="InterPro"/>
</dbReference>
<dbReference type="EMBL" id="KN847333">
    <property type="protein sequence ID" value="KIW47057.1"/>
    <property type="molecule type" value="Genomic_DNA"/>
</dbReference>
<dbReference type="Pfam" id="PF00172">
    <property type="entry name" value="Zn_clus"/>
    <property type="match status" value="1"/>
</dbReference>
<dbReference type="HOGENOM" id="CLU_013869_2_0_1"/>
<keyword evidence="4" id="KW-0539">Nucleus</keyword>
<protein>
    <recommendedName>
        <fullName evidence="6">Zn(2)-C6 fungal-type domain-containing protein</fullName>
    </recommendedName>
</protein>
<dbReference type="RefSeq" id="XP_016267273.1">
    <property type="nucleotide sequence ID" value="XM_016403376.1"/>
</dbReference>
<dbReference type="Proteomes" id="UP000053342">
    <property type="component" value="Unassembled WGS sequence"/>
</dbReference>
<dbReference type="PROSITE" id="PS50048">
    <property type="entry name" value="ZN2_CY6_FUNGAL_2"/>
    <property type="match status" value="1"/>
</dbReference>
<dbReference type="VEuPathDB" id="FungiDB:PV06_02667"/>
<dbReference type="GO" id="GO:0008270">
    <property type="term" value="F:zinc ion binding"/>
    <property type="evidence" value="ECO:0007669"/>
    <property type="project" value="InterPro"/>
</dbReference>
<dbReference type="CDD" id="cd00067">
    <property type="entry name" value="GAL4"/>
    <property type="match status" value="1"/>
</dbReference>
<organism evidence="7 8">
    <name type="scientific">Exophiala oligosperma</name>
    <dbReference type="NCBI Taxonomy" id="215243"/>
    <lineage>
        <taxon>Eukaryota</taxon>
        <taxon>Fungi</taxon>
        <taxon>Dikarya</taxon>
        <taxon>Ascomycota</taxon>
        <taxon>Pezizomycotina</taxon>
        <taxon>Eurotiomycetes</taxon>
        <taxon>Chaetothyriomycetidae</taxon>
        <taxon>Chaetothyriales</taxon>
        <taxon>Herpotrichiellaceae</taxon>
        <taxon>Exophiala</taxon>
    </lineage>
</organism>
<keyword evidence="8" id="KW-1185">Reference proteome</keyword>
<dbReference type="PANTHER" id="PTHR37534">
    <property type="entry name" value="TRANSCRIPTIONAL ACTIVATOR PROTEIN UGA3"/>
    <property type="match status" value="1"/>
</dbReference>
<evidence type="ECO:0000259" key="6">
    <source>
        <dbReference type="PROSITE" id="PS50048"/>
    </source>
</evidence>
<dbReference type="Gene3D" id="4.10.240.10">
    <property type="entry name" value="Zn(2)-C6 fungal-type DNA-binding domain"/>
    <property type="match status" value="1"/>
</dbReference>
<dbReference type="GeneID" id="27354741"/>
<sequence>MEANAPDAVAVSERACHSCRQRRVKCDKRIPGCLRCEKLGRPCTGYDTERKFLDEGVKVRRKYDGNFQTLPDHSRRPVTSPPTNTVAPSTRQEQPPRNSPSQYQGLPVQSHTKTIPDAISPPTSSPLTLPGIASLSPRPSVPDIQYPLFGVNQPNSPGYNIFQGQQPQPFFSSSISQPSANIPSHVQFAAQHTPHQPDQFQYGLEQGTAKLLRGKPQYAPSETDTYVSEDYFDLDIDAYYANGNNACGFIPGLPVILTDTNEPETDEDLLTNDYASLSGRSSVYDSSEGGRKRPEYSQKYLHERTTELAALTRHFVQVVSPSMDLFDLDTYFSRIVPLKAVQNVMLRSAMAAVAANQIGQLLAKGVTKTDLQHLVPLLGENGGLQDTDWFYKAANYYDRGISYLRIFLQRWLSDTSNEITGFTSKYASRRFSDEGSKESSTVSAPNKRRRISEQSSAGADMEALVAAISVFSLYESLDNPTKDWSQHLDGFKALLDTKILPQAVTTPGPKASPFISMKASRAAFWNFARADYLAAYINRSKTRLDPDNLLMWKALGLPMTDDGTLVYNDPSTPPNSIVAYQPRDREDMVSCALIWIVLRVMNFLAPQDDNSPDNSAGTPNVFDSPGTLGFRTPSESGGLTSVQGRIARWKQLRRQLEDWYDNLPFTFQPYAMMGAASQHPYDQPRETRPRFTRIFFSVPMCAAALQLYHFAQILLLLKQPVDESAPGFMANRIRMFRKVSEESEHHSRQICGIALGKPPPAVSRQMVHSLHLAGLCFEEREDRLVVLELLGNIEKETGASTSQRARELREAWGWGPEVREVV</sequence>
<keyword evidence="2" id="KW-0238">DNA-binding</keyword>
<dbReference type="GO" id="GO:0005634">
    <property type="term" value="C:nucleus"/>
    <property type="evidence" value="ECO:0007669"/>
    <property type="project" value="TreeGrafter"/>
</dbReference>
<dbReference type="GO" id="GO:0045944">
    <property type="term" value="P:positive regulation of transcription by RNA polymerase II"/>
    <property type="evidence" value="ECO:0007669"/>
    <property type="project" value="TreeGrafter"/>
</dbReference>
<dbReference type="AlphaFoldDB" id="A0A0D2CB39"/>
<dbReference type="PROSITE" id="PS00463">
    <property type="entry name" value="ZN2_CY6_FUNGAL_1"/>
    <property type="match status" value="1"/>
</dbReference>
<name>A0A0D2CB39_9EURO</name>
<evidence type="ECO:0000313" key="8">
    <source>
        <dbReference type="Proteomes" id="UP000053342"/>
    </source>
</evidence>
<dbReference type="SUPFAM" id="SSF57701">
    <property type="entry name" value="Zn2/Cys6 DNA-binding domain"/>
    <property type="match status" value="1"/>
</dbReference>
<keyword evidence="3" id="KW-0804">Transcription</keyword>
<dbReference type="InterPro" id="IPR036864">
    <property type="entry name" value="Zn2-C6_fun-type_DNA-bd_sf"/>
</dbReference>